<evidence type="ECO:0000256" key="5">
    <source>
        <dbReference type="ARBA" id="ARBA00034923"/>
    </source>
</evidence>
<keyword evidence="2" id="KW-0378">Hydrolase</keyword>
<evidence type="ECO:0000313" key="7">
    <source>
        <dbReference type="EMBL" id="ACX74213.1"/>
    </source>
</evidence>
<proteinExistence type="predicted"/>
<reference evidence="7" key="1">
    <citation type="submission" date="2009-10" db="EMBL/GenBank/DDBJ databases">
        <title>Complete sequence of Fibrobacter succinogenes subsp. succinogenes S85.</title>
        <authorList>
            <consortium name="US DOE Joint Genome Institute"/>
            <person name="Lucas S."/>
            <person name="Copeland A."/>
            <person name="Lapidus A."/>
            <person name="Glavina del Rio T."/>
            <person name="Tice H."/>
            <person name="Bruce D."/>
            <person name="Goodwin L."/>
            <person name="Pitluck S."/>
            <person name="Chertkov O."/>
            <person name="Detter J.C."/>
            <person name="Han C."/>
            <person name="Tapia R."/>
            <person name="Larimer F."/>
            <person name="Land M."/>
            <person name="Hauser L."/>
            <person name="Kyrpides N."/>
            <person name="Mikhailova N."/>
            <person name="Weimer P.J."/>
            <person name="Stevenson D.M."/>
            <person name="Boyum J."/>
            <person name="Brumm P.I."/>
            <person name="Mead D."/>
        </authorList>
    </citation>
    <scope>NUCLEOTIDE SEQUENCE [LARGE SCALE GENOMIC DNA]</scope>
    <source>
        <strain evidence="7">S85</strain>
    </source>
</reference>
<dbReference type="Gene3D" id="3.40.50.300">
    <property type="entry name" value="P-loop containing nucleotide triphosphate hydrolases"/>
    <property type="match status" value="2"/>
</dbReference>
<feature type="domain" description="UvrD-like helicase C-terminal" evidence="6">
    <location>
        <begin position="398"/>
        <end position="587"/>
    </location>
</feature>
<dbReference type="Proteomes" id="UP000001497">
    <property type="component" value="Chromosome"/>
</dbReference>
<sequence length="590" mass="67996">MTVRADVTPDNPSRAEIDFSRIANLLDDNWLVWMNRSWYFDNDTTGSVLREVDAVLYHRKYGLLLVECKAGKISARTQNQTGNVVWMQSGKSMAKPPHMQVASLIAPLHEYMKLLLKAPQNKEFYRVRVQWAVCFSDMENMEGIPLSEIPRKRALLKPDMQDVNKFEERLIEILQTPEESHGGRPYPNDYLDEDAFFALRNFFDGIGDMQTAADALREDSYYSEQATEMQQMMMDSISRNNRVRIEGVAGSGKSRMVVWEALRLSKIGKSVAIACYNDLLAEELREEVESALAKERKIVTAKYGRDGGVGFGKIEVNVYADWCKKYAKAVKELPKMGADKSQYYDKELPKAFTNAQTKLFKDKKQREKMFFDAVIIDEAQDFASEWIDSLIGLLRDKERGYARIFYDPAQRLYAKRNGIENAQVKAMPVMVLKRAFRNTKKILEWIYKNTNIRLQSYNNTPQGYPVKEYRYRDSSEQEQLLLNSYNELVRKYELKPSEILVVSMHSEARSGIKNISNDTFAWNKVGGKKLIQDKVNIVSAYRIKGLDTMAVILVDVEEPTETSKREDWKRLLLVGATRAKKLLTVIRKKA</sequence>
<organism evidence="7 8">
    <name type="scientific">Fibrobacter succinogenes (strain ATCC 19169 / S85)</name>
    <dbReference type="NCBI Taxonomy" id="59374"/>
    <lineage>
        <taxon>Bacteria</taxon>
        <taxon>Pseudomonadati</taxon>
        <taxon>Fibrobacterota</taxon>
        <taxon>Fibrobacteria</taxon>
        <taxon>Fibrobacterales</taxon>
        <taxon>Fibrobacteraceae</taxon>
        <taxon>Fibrobacter</taxon>
    </lineage>
</organism>
<dbReference type="InterPro" id="IPR014017">
    <property type="entry name" value="DNA_helicase_UvrD-like_C"/>
</dbReference>
<gene>
    <name evidence="7" type="ordered locus">Fisuc_0601</name>
</gene>
<keyword evidence="3" id="KW-0347">Helicase</keyword>
<evidence type="ECO:0000313" key="8">
    <source>
        <dbReference type="Proteomes" id="UP000001497"/>
    </source>
</evidence>
<dbReference type="InterPro" id="IPR000212">
    <property type="entry name" value="DNA_helicase_UvrD/REP"/>
</dbReference>
<keyword evidence="4" id="KW-0067">ATP-binding</keyword>
<protein>
    <recommendedName>
        <fullName evidence="5">DNA 3'-5' helicase II</fullName>
    </recommendedName>
</protein>
<evidence type="ECO:0000256" key="3">
    <source>
        <dbReference type="ARBA" id="ARBA00022806"/>
    </source>
</evidence>
<evidence type="ECO:0000256" key="2">
    <source>
        <dbReference type="ARBA" id="ARBA00022801"/>
    </source>
</evidence>
<dbReference type="PANTHER" id="PTHR11070">
    <property type="entry name" value="UVRD / RECB / PCRA DNA HELICASE FAMILY MEMBER"/>
    <property type="match status" value="1"/>
</dbReference>
<dbReference type="EMBL" id="CP001792">
    <property type="protein sequence ID" value="ACX74213.1"/>
    <property type="molecule type" value="Genomic_DNA"/>
</dbReference>
<keyword evidence="8" id="KW-1185">Reference proteome</keyword>
<name>A0ABM5LFD6_FIBSS</name>
<dbReference type="PANTHER" id="PTHR11070:SF2">
    <property type="entry name" value="ATP-DEPENDENT DNA HELICASE SRS2"/>
    <property type="match status" value="1"/>
</dbReference>
<dbReference type="Pfam" id="PF13361">
    <property type="entry name" value="UvrD_C"/>
    <property type="match status" value="1"/>
</dbReference>
<dbReference type="InterPro" id="IPR027417">
    <property type="entry name" value="P-loop_NTPase"/>
</dbReference>
<evidence type="ECO:0000259" key="6">
    <source>
        <dbReference type="Pfam" id="PF13361"/>
    </source>
</evidence>
<evidence type="ECO:0000256" key="1">
    <source>
        <dbReference type="ARBA" id="ARBA00022741"/>
    </source>
</evidence>
<dbReference type="RefSeq" id="WP_015731759.1">
    <property type="nucleotide sequence ID" value="NC_013410.1"/>
</dbReference>
<keyword evidence="1" id="KW-0547">Nucleotide-binding</keyword>
<evidence type="ECO:0000256" key="4">
    <source>
        <dbReference type="ARBA" id="ARBA00022840"/>
    </source>
</evidence>
<accession>A0ABM5LFD6</accession>
<dbReference type="SUPFAM" id="SSF52540">
    <property type="entry name" value="P-loop containing nucleoside triphosphate hydrolases"/>
    <property type="match status" value="1"/>
</dbReference>